<dbReference type="GO" id="GO:0006412">
    <property type="term" value="P:translation"/>
    <property type="evidence" value="ECO:0007669"/>
    <property type="project" value="UniProtKB-UniRule"/>
</dbReference>
<dbReference type="Gene3D" id="3.40.1370.10">
    <property type="match status" value="1"/>
</dbReference>
<dbReference type="HAMAP" id="MF_01328_A">
    <property type="entry name" value="Ribosomal_uL4_A"/>
    <property type="match status" value="1"/>
</dbReference>
<reference evidence="8 9" key="1">
    <citation type="submission" date="2017-04" db="EMBL/GenBank/DDBJ databases">
        <title>Draft Aigarchaeota genome from a New Zealand hot spring.</title>
        <authorList>
            <person name="Reysenbach A.-L."/>
            <person name="Donaho J.A."/>
            <person name="Gerhart J."/>
            <person name="Kelley J.F."/>
            <person name="Kouba K."/>
            <person name="Podar M."/>
            <person name="Stott M."/>
        </authorList>
    </citation>
    <scope>NUCLEOTIDE SEQUENCE [LARGE SCALE GENOMIC DNA]</scope>
    <source>
        <strain evidence="8">NZ13_MG1</strain>
    </source>
</reference>
<evidence type="ECO:0000313" key="9">
    <source>
        <dbReference type="Proteomes" id="UP000244066"/>
    </source>
</evidence>
<dbReference type="GO" id="GO:1990904">
    <property type="term" value="C:ribonucleoprotein complex"/>
    <property type="evidence" value="ECO:0007669"/>
    <property type="project" value="UniProtKB-KW"/>
</dbReference>
<keyword evidence="3 6" id="KW-0694">RNA-binding</keyword>
<comment type="similarity">
    <text evidence="1 6">Belongs to the universal ribosomal protein uL4 family.</text>
</comment>
<dbReference type="InterPro" id="IPR002136">
    <property type="entry name" value="Ribosomal_uL4"/>
</dbReference>
<dbReference type="NCBIfam" id="TIGR03672">
    <property type="entry name" value="rpl4p_arch"/>
    <property type="match status" value="1"/>
</dbReference>
<dbReference type="Proteomes" id="UP000244066">
    <property type="component" value="Unassembled WGS sequence"/>
</dbReference>
<keyword evidence="5 6" id="KW-0687">Ribonucleoprotein</keyword>
<dbReference type="GO" id="GO:0005840">
    <property type="term" value="C:ribosome"/>
    <property type="evidence" value="ECO:0007669"/>
    <property type="project" value="UniProtKB-KW"/>
</dbReference>
<evidence type="ECO:0000256" key="4">
    <source>
        <dbReference type="ARBA" id="ARBA00022980"/>
    </source>
</evidence>
<dbReference type="Pfam" id="PF00573">
    <property type="entry name" value="Ribosomal_L4"/>
    <property type="match status" value="1"/>
</dbReference>
<evidence type="ECO:0000256" key="7">
    <source>
        <dbReference type="SAM" id="MobiDB-lite"/>
    </source>
</evidence>
<dbReference type="SUPFAM" id="SSF52166">
    <property type="entry name" value="Ribosomal protein L4"/>
    <property type="match status" value="1"/>
</dbReference>
<comment type="caution">
    <text evidence="8">The sequence shown here is derived from an EMBL/GenBank/DDBJ whole genome shotgun (WGS) entry which is preliminary data.</text>
</comment>
<accession>A0A2R7Y5N3</accession>
<dbReference type="InterPro" id="IPR045240">
    <property type="entry name" value="Ribosomal_uL4_euk/arch"/>
</dbReference>
<feature type="region of interest" description="Disordered" evidence="7">
    <location>
        <begin position="102"/>
        <end position="121"/>
    </location>
</feature>
<gene>
    <name evidence="6" type="primary">rpl4</name>
    <name evidence="8" type="ORF">B9J98_03690</name>
</gene>
<sequence length="277" mass="30212">MSVTSSLLTSQKEQRPKVPVLDLECKEVELVELPRVFDTPARKDLVRRAYVHLMTHTLQPKGASKASGHKYSVESWGAGYGMARIARIKGAGTGKAAAGGFVPSAVGGRPTHPPKPEKKIHKKLNKKEKLASLLSAIAFTAIPEAVRSRGHRLPNGLRLPIVVTDDIEGVDKAKELREFLERLGLGEELERCGEEKIRAGKGKMRGRRYKRRVGPLIVCLNDRGIAKAVSNLPGVDFAKLSDLSVLHLAPGAMPARLVIWSKSALLSLDSKLEKFLA</sequence>
<organism evidence="8 9">
    <name type="scientific">Candidatus Terraquivivens tikiterensis</name>
    <dbReference type="NCBI Taxonomy" id="1980982"/>
    <lineage>
        <taxon>Archaea</taxon>
        <taxon>Nitrososphaerota</taxon>
        <taxon>Candidatus Wolframiiraptoraceae</taxon>
        <taxon>Candidatus Terraquivivens</taxon>
    </lineage>
</organism>
<dbReference type="GO" id="GO:0019843">
    <property type="term" value="F:rRNA binding"/>
    <property type="evidence" value="ECO:0007669"/>
    <property type="project" value="UniProtKB-UniRule"/>
</dbReference>
<keyword evidence="4 6" id="KW-0689">Ribosomal protein</keyword>
<dbReference type="EMBL" id="NDWU01000007">
    <property type="protein sequence ID" value="PUA32687.1"/>
    <property type="molecule type" value="Genomic_DNA"/>
</dbReference>
<dbReference type="GO" id="GO:0003735">
    <property type="term" value="F:structural constituent of ribosome"/>
    <property type="evidence" value="ECO:0007669"/>
    <property type="project" value="InterPro"/>
</dbReference>
<comment type="function">
    <text evidence="6">Forms part of the polypeptide exit tunnel.</text>
</comment>
<dbReference type="InterPro" id="IPR023574">
    <property type="entry name" value="Ribosomal_uL4_dom_sf"/>
</dbReference>
<evidence type="ECO:0000256" key="1">
    <source>
        <dbReference type="ARBA" id="ARBA00010528"/>
    </source>
</evidence>
<comment type="function">
    <text evidence="6">One of the primary rRNA binding proteins, this protein initially binds near the 5'-end of the 23S rRNA. It is important during the early stages of 50S assembly. It makes multiple contacts with different domains of the 23S rRNA in the assembled 50S subunit and ribosome.</text>
</comment>
<name>A0A2R7Y5N3_9ARCH</name>
<evidence type="ECO:0000313" key="8">
    <source>
        <dbReference type="EMBL" id="PUA32687.1"/>
    </source>
</evidence>
<comment type="subunit">
    <text evidence="6">Part of the 50S ribosomal subunit.</text>
</comment>
<evidence type="ECO:0000256" key="3">
    <source>
        <dbReference type="ARBA" id="ARBA00022884"/>
    </source>
</evidence>
<dbReference type="InterPro" id="IPR019970">
    <property type="entry name" value="Ribosomall_uL4-arc"/>
</dbReference>
<keyword evidence="2 6" id="KW-0699">rRNA-binding</keyword>
<evidence type="ECO:0000256" key="2">
    <source>
        <dbReference type="ARBA" id="ARBA00022730"/>
    </source>
</evidence>
<protein>
    <recommendedName>
        <fullName evidence="6">Large ribosomal subunit protein uL4</fullName>
    </recommendedName>
</protein>
<proteinExistence type="inferred from homology"/>
<dbReference type="AlphaFoldDB" id="A0A2R7Y5N3"/>
<evidence type="ECO:0000256" key="6">
    <source>
        <dbReference type="HAMAP-Rule" id="MF_01328"/>
    </source>
</evidence>
<evidence type="ECO:0000256" key="5">
    <source>
        <dbReference type="ARBA" id="ARBA00023274"/>
    </source>
</evidence>
<dbReference type="PANTHER" id="PTHR19431">
    <property type="entry name" value="60S RIBOSOMAL PROTEIN L4"/>
    <property type="match status" value="1"/>
</dbReference>